<evidence type="ECO:0000313" key="2">
    <source>
        <dbReference type="Proteomes" id="UP000274922"/>
    </source>
</evidence>
<dbReference type="Proteomes" id="UP000274922">
    <property type="component" value="Unassembled WGS sequence"/>
</dbReference>
<gene>
    <name evidence="1" type="ORF">CXG81DRAFT_13772</name>
</gene>
<dbReference type="GO" id="GO:0006044">
    <property type="term" value="P:N-acetylglucosamine metabolic process"/>
    <property type="evidence" value="ECO:0007669"/>
    <property type="project" value="TreeGrafter"/>
</dbReference>
<dbReference type="PANTHER" id="PTHR12224:SF0">
    <property type="entry name" value="BETA-1,4-MANNOSYL-GLYCOPROTEIN 4-BETA-N-ACETYLGLUCOSAMINYLTRANSFERASE"/>
    <property type="match status" value="1"/>
</dbReference>
<evidence type="ECO:0000313" key="1">
    <source>
        <dbReference type="EMBL" id="RKO99999.1"/>
    </source>
</evidence>
<dbReference type="EMBL" id="ML014242">
    <property type="protein sequence ID" value="RKO99999.1"/>
    <property type="molecule type" value="Genomic_DNA"/>
</dbReference>
<dbReference type="PANTHER" id="PTHR12224">
    <property type="entry name" value="BETA-1,4-MANNOSYL-GLYCOPROTEIN BETA-1,4-N-ACETYLGLUCOSAMINYL-TRANSFERASE"/>
    <property type="match status" value="1"/>
</dbReference>
<proteinExistence type="predicted"/>
<sequence length="420" mass="47841">MVRCYSVRSSRVAMVLVVAVFLTGLLLMRRGYEIKNTIAYMTRPLWDKPDGPITILPHYYAEGMDLARAPADACRLHGWEPNPPVVAPSRVFDATLISVELDLLEIRLHELWDVVDRFFLIETDHTFTGEPKPLTFADHRGRFAWAETKLVYQRFRGRALRPGEDPFVQEGEVRQAMTALLKANGVQNGDLVLMSDVDEIPSRHTIDLLRHCRFPSPLHLQLRNYLYSYEFLYDLESWRAQVHRYDATSTYYRHSMASHQMLADSGWHCSYCFRQLDDFIFKMKAFSHADRIGNRPNDLLNPAAIQDKICRGLDIFDLLPEAYDYKTLFQKMGDLPKQQTAVHLPLYLVQNKERFRFLLPGGCLRDNSTLSFIPGQKEPLLSSPDTIAASGDLVSSGGAIVIPQPKQAATDATSGTPLHL</sequence>
<dbReference type="STRING" id="1555241.A0A4P9X4K6"/>
<name>A0A4P9X4K6_9FUNG</name>
<dbReference type="InterPro" id="IPR006813">
    <property type="entry name" value="Glyco_trans_17"/>
</dbReference>
<reference evidence="2" key="1">
    <citation type="journal article" date="2018" name="Nat. Microbiol.">
        <title>Leveraging single-cell genomics to expand the fungal tree of life.</title>
        <authorList>
            <person name="Ahrendt S.R."/>
            <person name="Quandt C.A."/>
            <person name="Ciobanu D."/>
            <person name="Clum A."/>
            <person name="Salamov A."/>
            <person name="Andreopoulos B."/>
            <person name="Cheng J.F."/>
            <person name="Woyke T."/>
            <person name="Pelin A."/>
            <person name="Henrissat B."/>
            <person name="Reynolds N.K."/>
            <person name="Benny G.L."/>
            <person name="Smith M.E."/>
            <person name="James T.Y."/>
            <person name="Grigoriev I.V."/>
        </authorList>
    </citation>
    <scope>NUCLEOTIDE SEQUENCE [LARGE SCALE GENOMIC DNA]</scope>
    <source>
        <strain evidence="2">ATCC 52028</strain>
    </source>
</reference>
<dbReference type="GO" id="GO:0016020">
    <property type="term" value="C:membrane"/>
    <property type="evidence" value="ECO:0007669"/>
    <property type="project" value="InterPro"/>
</dbReference>
<evidence type="ECO:0008006" key="3">
    <source>
        <dbReference type="Google" id="ProtNLM"/>
    </source>
</evidence>
<dbReference type="GO" id="GO:0003830">
    <property type="term" value="F:beta-1,4-mannosylglycoprotein 4-beta-N-acetylglucosaminyltransferase activity"/>
    <property type="evidence" value="ECO:0007669"/>
    <property type="project" value="InterPro"/>
</dbReference>
<dbReference type="Pfam" id="PF04724">
    <property type="entry name" value="Glyco_transf_17"/>
    <property type="match status" value="1"/>
</dbReference>
<keyword evidence="2" id="KW-1185">Reference proteome</keyword>
<organism evidence="1 2">
    <name type="scientific">Caulochytrium protostelioides</name>
    <dbReference type="NCBI Taxonomy" id="1555241"/>
    <lineage>
        <taxon>Eukaryota</taxon>
        <taxon>Fungi</taxon>
        <taxon>Fungi incertae sedis</taxon>
        <taxon>Chytridiomycota</taxon>
        <taxon>Chytridiomycota incertae sedis</taxon>
        <taxon>Chytridiomycetes</taxon>
        <taxon>Caulochytriales</taxon>
        <taxon>Caulochytriaceae</taxon>
        <taxon>Caulochytrium</taxon>
    </lineage>
</organism>
<protein>
    <recommendedName>
        <fullName evidence="3">Glycosyl transferase</fullName>
    </recommendedName>
</protein>
<dbReference type="AlphaFoldDB" id="A0A4P9X4K6"/>
<accession>A0A4P9X4K6</accession>
<dbReference type="OrthoDB" id="6474464at2759"/>